<organism evidence="7 8">
    <name type="scientific">Megaselia scalaris</name>
    <name type="common">Humpbacked fly</name>
    <name type="synonym">Phora scalaris</name>
    <dbReference type="NCBI Taxonomy" id="36166"/>
    <lineage>
        <taxon>Eukaryota</taxon>
        <taxon>Metazoa</taxon>
        <taxon>Ecdysozoa</taxon>
        <taxon>Arthropoda</taxon>
        <taxon>Hexapoda</taxon>
        <taxon>Insecta</taxon>
        <taxon>Pterygota</taxon>
        <taxon>Neoptera</taxon>
        <taxon>Endopterygota</taxon>
        <taxon>Diptera</taxon>
        <taxon>Brachycera</taxon>
        <taxon>Muscomorpha</taxon>
        <taxon>Platypezoidea</taxon>
        <taxon>Phoridae</taxon>
        <taxon>Megaseliini</taxon>
        <taxon>Megaselia</taxon>
    </lineage>
</organism>
<evidence type="ECO:0000256" key="5">
    <source>
        <dbReference type="ARBA" id="ARBA00023136"/>
    </source>
</evidence>
<keyword evidence="5 6" id="KW-0472">Membrane</keyword>
<dbReference type="STRING" id="36166.T1GEU5"/>
<name>T1GEU5_MEGSC</name>
<dbReference type="PANTHER" id="PTHR10283:SF82">
    <property type="entry name" value="SOLUTE CARRIER FAMILY 13 MEMBER 2"/>
    <property type="match status" value="1"/>
</dbReference>
<evidence type="ECO:0000313" key="8">
    <source>
        <dbReference type="Proteomes" id="UP000015102"/>
    </source>
</evidence>
<dbReference type="GO" id="GO:0015141">
    <property type="term" value="F:succinate transmembrane transporter activity"/>
    <property type="evidence" value="ECO:0007669"/>
    <property type="project" value="TreeGrafter"/>
</dbReference>
<keyword evidence="4 6" id="KW-1133">Transmembrane helix</keyword>
<accession>T1GEU5</accession>
<protein>
    <recommendedName>
        <fullName evidence="9">Citrate transporter-like domain-containing protein</fullName>
    </recommendedName>
</protein>
<dbReference type="InterPro" id="IPR001898">
    <property type="entry name" value="SLC13A/DASS"/>
</dbReference>
<dbReference type="EMBL" id="CAQQ02392559">
    <property type="status" value="NOT_ANNOTATED_CDS"/>
    <property type="molecule type" value="Genomic_DNA"/>
</dbReference>
<dbReference type="Proteomes" id="UP000015102">
    <property type="component" value="Unassembled WGS sequence"/>
</dbReference>
<dbReference type="HOGENOM" id="CLU_005170_9_1_1"/>
<proteinExistence type="inferred from homology"/>
<dbReference type="OMA" id="MTSHEIG"/>
<keyword evidence="8" id="KW-1185">Reference proteome</keyword>
<evidence type="ECO:0008006" key="9">
    <source>
        <dbReference type="Google" id="ProtNLM"/>
    </source>
</evidence>
<evidence type="ECO:0000256" key="4">
    <source>
        <dbReference type="ARBA" id="ARBA00022989"/>
    </source>
</evidence>
<comment type="similarity">
    <text evidence="2">Belongs to the SLC13A/DASS transporter (TC 2.A.47) family. NADC subfamily.</text>
</comment>
<feature type="transmembrane region" description="Helical" evidence="6">
    <location>
        <begin position="127"/>
        <end position="153"/>
    </location>
</feature>
<dbReference type="Pfam" id="PF00939">
    <property type="entry name" value="Na_sulph_symp"/>
    <property type="match status" value="1"/>
</dbReference>
<sequence>MHKERYYSDVTTCKRCLLFLGYHWKGIFTITWPLLCLPVALATDGTPVSKFFTIISFYRNMYSRNGESRFLSMWISNSAATAMMCPILKGVLESLEKQGVSVYEEDEPEDPKDVNEKRPSKLSIAMYLSICYSSSIGGCGTLIGTPTNLAFYGLYEARFGKLNPTETLDFVTFMGYGIPPVILILLLTYFCIEIFYMGLLSKKNKVNQEIKEVCKDKAAAKAVVNASYKALGPMNCHETSALVLFIVLVILFLSKSPKVFPGWGDLINPNIKNSVPTAFIVALSFLLPRTCNYFRFCCGTKAVPRKEIDSLQTWKNLQTHMPWGLIFLVGGGFALAAGSKQSELDKALSSALKGLGILPHPVILFLCIVFAMIATAFTANVAMCNVIIPVLCEMSLAIRCILCICTPPNAIVASFANISTKSMIVAGIGPSVISIFVLLVFCLGWSRVIYPTIGEFPEWAEEKINTTTVATT</sequence>
<feature type="transmembrane region" description="Helical" evidence="6">
    <location>
        <begin position="173"/>
        <end position="196"/>
    </location>
</feature>
<feature type="transmembrane region" description="Helical" evidence="6">
    <location>
        <begin position="424"/>
        <end position="445"/>
    </location>
</feature>
<dbReference type="GO" id="GO:0015137">
    <property type="term" value="F:citrate transmembrane transporter activity"/>
    <property type="evidence" value="ECO:0007669"/>
    <property type="project" value="TreeGrafter"/>
</dbReference>
<dbReference type="PANTHER" id="PTHR10283">
    <property type="entry name" value="SOLUTE CARRIER FAMILY 13 MEMBER"/>
    <property type="match status" value="1"/>
</dbReference>
<feature type="transmembrane region" description="Helical" evidence="6">
    <location>
        <begin position="236"/>
        <end position="254"/>
    </location>
</feature>
<keyword evidence="3 6" id="KW-0812">Transmembrane</keyword>
<feature type="transmembrane region" description="Helical" evidence="6">
    <location>
        <begin position="317"/>
        <end position="337"/>
    </location>
</feature>
<dbReference type="AlphaFoldDB" id="T1GEU5"/>
<feature type="transmembrane region" description="Helical" evidence="6">
    <location>
        <begin position="396"/>
        <end position="418"/>
    </location>
</feature>
<evidence type="ECO:0000313" key="7">
    <source>
        <dbReference type="EnsemblMetazoa" id="MESCA001866-PA"/>
    </source>
</evidence>
<feature type="transmembrane region" description="Helical" evidence="6">
    <location>
        <begin position="357"/>
        <end position="384"/>
    </location>
</feature>
<dbReference type="EnsemblMetazoa" id="MESCA001866-RA">
    <property type="protein sequence ID" value="MESCA001866-PA"/>
    <property type="gene ID" value="MESCA001866"/>
</dbReference>
<feature type="transmembrane region" description="Helical" evidence="6">
    <location>
        <begin position="274"/>
        <end position="296"/>
    </location>
</feature>
<evidence type="ECO:0000256" key="3">
    <source>
        <dbReference type="ARBA" id="ARBA00022692"/>
    </source>
</evidence>
<dbReference type="GO" id="GO:0005886">
    <property type="term" value="C:plasma membrane"/>
    <property type="evidence" value="ECO:0007669"/>
    <property type="project" value="TreeGrafter"/>
</dbReference>
<evidence type="ECO:0000256" key="1">
    <source>
        <dbReference type="ARBA" id="ARBA00004141"/>
    </source>
</evidence>
<evidence type="ECO:0000256" key="6">
    <source>
        <dbReference type="SAM" id="Phobius"/>
    </source>
</evidence>
<reference evidence="8" key="1">
    <citation type="submission" date="2013-02" db="EMBL/GenBank/DDBJ databases">
        <authorList>
            <person name="Hughes D."/>
        </authorList>
    </citation>
    <scope>NUCLEOTIDE SEQUENCE</scope>
    <source>
        <strain>Durham</strain>
        <strain evidence="8">NC isolate 2 -- Noor lab</strain>
    </source>
</reference>
<comment type="subcellular location">
    <subcellularLocation>
        <location evidence="1">Membrane</location>
        <topology evidence="1">Multi-pass membrane protein</topology>
    </subcellularLocation>
</comment>
<reference evidence="7" key="2">
    <citation type="submission" date="2015-06" db="UniProtKB">
        <authorList>
            <consortium name="EnsemblMetazoa"/>
        </authorList>
    </citation>
    <scope>IDENTIFICATION</scope>
</reference>
<evidence type="ECO:0000256" key="2">
    <source>
        <dbReference type="ARBA" id="ARBA00006772"/>
    </source>
</evidence>